<dbReference type="AlphaFoldDB" id="A0AAD5X6U0"/>
<dbReference type="Proteomes" id="UP001212841">
    <property type="component" value="Unassembled WGS sequence"/>
</dbReference>
<comment type="caution">
    <text evidence="1">The sequence shown here is derived from an EMBL/GenBank/DDBJ whole genome shotgun (WGS) entry which is preliminary data.</text>
</comment>
<evidence type="ECO:0000313" key="1">
    <source>
        <dbReference type="EMBL" id="KAJ3052887.1"/>
    </source>
</evidence>
<accession>A0AAD5X6U0</accession>
<dbReference type="EMBL" id="JADGJD010000257">
    <property type="protein sequence ID" value="KAJ3052887.1"/>
    <property type="molecule type" value="Genomic_DNA"/>
</dbReference>
<name>A0AAD5X6U0_9FUNG</name>
<keyword evidence="2" id="KW-1185">Reference proteome</keyword>
<gene>
    <name evidence="1" type="ORF">HK097_005477</name>
</gene>
<reference evidence="1" key="1">
    <citation type="submission" date="2020-05" db="EMBL/GenBank/DDBJ databases">
        <title>Phylogenomic resolution of chytrid fungi.</title>
        <authorList>
            <person name="Stajich J.E."/>
            <person name="Amses K."/>
            <person name="Simmons R."/>
            <person name="Seto K."/>
            <person name="Myers J."/>
            <person name="Bonds A."/>
            <person name="Quandt C.A."/>
            <person name="Barry K."/>
            <person name="Liu P."/>
            <person name="Grigoriev I."/>
            <person name="Longcore J.E."/>
            <person name="James T.Y."/>
        </authorList>
    </citation>
    <scope>NUCLEOTIDE SEQUENCE</scope>
    <source>
        <strain evidence="1">JEL0318</strain>
    </source>
</reference>
<protein>
    <submittedName>
        <fullName evidence="1">Uncharacterized protein</fullName>
    </submittedName>
</protein>
<organism evidence="1 2">
    <name type="scientific">Rhizophlyctis rosea</name>
    <dbReference type="NCBI Taxonomy" id="64517"/>
    <lineage>
        <taxon>Eukaryota</taxon>
        <taxon>Fungi</taxon>
        <taxon>Fungi incertae sedis</taxon>
        <taxon>Chytridiomycota</taxon>
        <taxon>Chytridiomycota incertae sedis</taxon>
        <taxon>Chytridiomycetes</taxon>
        <taxon>Rhizophlyctidales</taxon>
        <taxon>Rhizophlyctidaceae</taxon>
        <taxon>Rhizophlyctis</taxon>
    </lineage>
</organism>
<dbReference type="Gene3D" id="3.60.130.30">
    <property type="match status" value="1"/>
</dbReference>
<evidence type="ECO:0000313" key="2">
    <source>
        <dbReference type="Proteomes" id="UP001212841"/>
    </source>
</evidence>
<proteinExistence type="predicted"/>
<sequence length="265" mass="30308">MILKSLKEKRSPFYSSAMWHKKANPEEKPYTISPQLRAFLHVNKPTWNYIKGYVKIHFPSEYLILRKCALYIKRTRGLEFVAGIFPCLALHLSVQAGRHADRSDHPLGLCCVIGLGGFKGAPIYCEQIYSVIFFEGGYILFFRSNMLTHGNGSMEEVETKHLDKGRNSIVLFACKRLLQWSAKQEGIQLSREDFMEPAGTWKGQEESLKKEEALGEREVGREIVRAKGEIVEEMLKKLGEYQQHEFADVCEGGGPSKRRCTRSCR</sequence>